<reference evidence="1" key="1">
    <citation type="journal article" date="2021" name="Proc. Natl. Acad. Sci. U.S.A.">
        <title>A Catalog of Tens of Thousands of Viruses from Human Metagenomes Reveals Hidden Associations with Chronic Diseases.</title>
        <authorList>
            <person name="Tisza M.J."/>
            <person name="Buck C.B."/>
        </authorList>
    </citation>
    <scope>NUCLEOTIDE SEQUENCE</scope>
    <source>
        <strain evidence="1">CtaA31</strain>
    </source>
</reference>
<protein>
    <submittedName>
        <fullName evidence="1">Tail assembly chaperone</fullName>
    </submittedName>
</protein>
<dbReference type="EMBL" id="BK032742">
    <property type="protein sequence ID" value="DAF57871.1"/>
    <property type="molecule type" value="Genomic_DNA"/>
</dbReference>
<sequence>MSKYMEIEVNGEIYKLVAGFGFLHEVNKKLAVDVKSAGTKKEIGLKYMVASIIDGDIDALVDCIFYMNSGQTPRLKKQQIESYLEDVEDIDKVFEDVINFLSHANVCRKEVMQLMSVQEAETK</sequence>
<dbReference type="Pfam" id="PF12363">
    <property type="entry name" value="Phage_TAC_12"/>
    <property type="match status" value="1"/>
</dbReference>
<name>A0A8S5T4G3_9CAUD</name>
<accession>A0A8S5T4G3</accession>
<organism evidence="1">
    <name type="scientific">Siphoviridae sp. ctaA31</name>
    <dbReference type="NCBI Taxonomy" id="2827894"/>
    <lineage>
        <taxon>Viruses</taxon>
        <taxon>Duplodnaviria</taxon>
        <taxon>Heunggongvirae</taxon>
        <taxon>Uroviricota</taxon>
        <taxon>Caudoviricetes</taxon>
    </lineage>
</organism>
<dbReference type="InterPro" id="IPR024410">
    <property type="entry name" value="Phage_TAC_12"/>
</dbReference>
<evidence type="ECO:0000313" key="1">
    <source>
        <dbReference type="EMBL" id="DAF57871.1"/>
    </source>
</evidence>
<proteinExistence type="predicted"/>